<organism evidence="7 8">
    <name type="scientific">Tetracentron sinense</name>
    <name type="common">Spur-leaf</name>
    <dbReference type="NCBI Taxonomy" id="13715"/>
    <lineage>
        <taxon>Eukaryota</taxon>
        <taxon>Viridiplantae</taxon>
        <taxon>Streptophyta</taxon>
        <taxon>Embryophyta</taxon>
        <taxon>Tracheophyta</taxon>
        <taxon>Spermatophyta</taxon>
        <taxon>Magnoliopsida</taxon>
        <taxon>Trochodendrales</taxon>
        <taxon>Trochodendraceae</taxon>
        <taxon>Tetracentron</taxon>
    </lineage>
</organism>
<dbReference type="Gene3D" id="1.50.10.130">
    <property type="entry name" value="Terpene synthase, N-terminal domain"/>
    <property type="match status" value="2"/>
</dbReference>
<accession>A0A834YLT9</accession>
<dbReference type="PANTHER" id="PTHR31739:SF25">
    <property type="entry name" value="(E,E)-GERANYLLINALOOL SYNTHASE"/>
    <property type="match status" value="1"/>
</dbReference>
<dbReference type="PANTHER" id="PTHR31739">
    <property type="entry name" value="ENT-COPALYL DIPHOSPHATE SYNTHASE, CHLOROPLASTIC"/>
    <property type="match status" value="1"/>
</dbReference>
<evidence type="ECO:0000256" key="1">
    <source>
        <dbReference type="ARBA" id="ARBA00001946"/>
    </source>
</evidence>
<keyword evidence="2" id="KW-0479">Metal-binding</keyword>
<feature type="domain" description="Terpene synthase metal-binding" evidence="6">
    <location>
        <begin position="1192"/>
        <end position="1425"/>
    </location>
</feature>
<feature type="domain" description="Terpene synthase N-terminal" evidence="5">
    <location>
        <begin position="200"/>
        <end position="385"/>
    </location>
</feature>
<sequence>MPHSIKALVQKIKEEMFSSVDLYNFVSPSAYDTAWLAMIPDPQRLDRPMFQGCLDWVLKNQNENGFWGESHVHEALIDSLPATLACMVSLKMWDIGTTNIEKGLAFIHGNAEKLLTDQYDRCPRWFAIVFPAMVELARKTGLEVVFPDCLEGAVKDIFVHRQRILEMEELADKYHCHPLISYIETLPPSYDIQREDILQHLSEDGSLFQSPSATASAFMATGNRESMVYLESLVQRCGSRVPPMYPMDEQLVKLCMVNQIQRLGLAEHFIEETEDILEQVYRNYMNQESQATGIRIAPTKIYKDSLAFRLMRMQGYRVSPWRFCWFLRHEDLLAHIEKNCEYFFDAMFNVYKATDLMFPEENELQEARLFSKKLLGNALSMRSTNHNLAMFLNCRRMIENELRVPWLARMDHLEHRMWIEENEMNALWMGKASFYRLPCLHNDALLRLAVENYRFRQSIYRNELEELKRWSKDWGLIDMGFGREKTAYCYFAIASSSSIPYNFDIRMAVAKSAIIVTVADDFFDMKGSLEELKCLTEAVRRWEGKNLTSHSKVIFDVLDNLVCDIVKKHLDQEGHDITKIVRDLWYEAFASWMVEAEWSRNSYIPTFDEYLEIGMTSVSIHTMVLPPSSLMNPSLPNYMMKHGQYGTITKLLMVSTRLLNDIQSYQKELEDGKMNPVLIYLNENPEAGIEDSIAFIGKILDEKKKVLLEHVLMDDIARTDRWDDVMIRVEDGEAIYSKAQPNSWVSLHRDVWHEIDVYLSYPRRLDRPFFEGCLDWVLNNQNELGFWGESRVHEVPTIDSLPATLACMVALKVWKVGAKNIEKGLEFIHANAEKLLTEQCDGFPRWFAIVFPAMVELALSAGIEIAFPDGLKGVAEDIFRERKRILEMEELVDHYHYPPLLSYLEALPPSYKIHGEDILQHLSEDGSLFQSPSATARAFMATGNKGCMIYLESIAQRCGPRVPSTYPVDEELIKLCLVNQLQRLGLAEHFIEEIEDILAQVYGNYMIQESRAMGNVVQTQIYKDSLAFRLLRMQGYCVSPWIFCWFLRHEEILVHIEKNHEYFLSAMFSVYMATDLMFSEENELQEARSFSRKLLETAISSRSTNENLIRSPKFSRVIENELRLPWLARLDHLEHRMWIEENESNALLTEKALSYRLSFLHNDMLLQLAVESFKFRQGIYKKELEELKRWTKDCGLSDMGFGREKTTYCYFAVATSSSLPYNSETRIVATKSAVLVTVADDFFDMKGSLDELKSLTDAVRRWEGKSLNGHSKVIFNALDNLVSDVSRIYFDQQGHDITKDLRDIWYETFVSWMMEAKWSRSRYTPTIDEYLETGMTSISAHTIILPALCLMNPSLPNHMMRPGQYETVTKLLMVSTRLLNDIQSYQKELEDGKINLVLIYLKENPEADIEESIAFIKKILDQKKSELLEHILMDDMGDMPKPSKQLHLCCLKVFQMFFNSTNGFDSETEMLHDINKAIYLPLEFQRSHPLKALPSHNGSKKGRPMTTAQYNRTFKLHGRKSIAVAMCQIPRISSRGVLPKFVVLRMI</sequence>
<dbReference type="EMBL" id="JABCRI010000017">
    <property type="protein sequence ID" value="KAF8391389.1"/>
    <property type="molecule type" value="Genomic_DNA"/>
</dbReference>
<gene>
    <name evidence="7" type="ORF">HHK36_023693</name>
</gene>
<feature type="domain" description="Terpene synthase metal-binding" evidence="6">
    <location>
        <begin position="472"/>
        <end position="705"/>
    </location>
</feature>
<evidence type="ECO:0000313" key="8">
    <source>
        <dbReference type="Proteomes" id="UP000655225"/>
    </source>
</evidence>
<dbReference type="InterPro" id="IPR036965">
    <property type="entry name" value="Terpene_synth_N_sf"/>
</dbReference>
<protein>
    <recommendedName>
        <fullName evidence="9">(+)-delta-cadinene synthase</fullName>
    </recommendedName>
</protein>
<dbReference type="GO" id="GO:0000287">
    <property type="term" value="F:magnesium ion binding"/>
    <property type="evidence" value="ECO:0007669"/>
    <property type="project" value="InterPro"/>
</dbReference>
<evidence type="ECO:0000256" key="3">
    <source>
        <dbReference type="ARBA" id="ARBA00022842"/>
    </source>
</evidence>
<comment type="caution">
    <text evidence="7">The sequence shown here is derived from an EMBL/GenBank/DDBJ whole genome shotgun (WGS) entry which is preliminary data.</text>
</comment>
<dbReference type="FunFam" id="1.10.600.10:FF:000036">
    <property type="entry name" value="cis-abienol synthase, chloroplastic"/>
    <property type="match status" value="2"/>
</dbReference>
<comment type="cofactor">
    <cofactor evidence="1">
        <name>Mg(2+)</name>
        <dbReference type="ChEBI" id="CHEBI:18420"/>
    </cofactor>
</comment>
<evidence type="ECO:0008006" key="9">
    <source>
        <dbReference type="Google" id="ProtNLM"/>
    </source>
</evidence>
<feature type="domain" description="Terpene synthase N-terminal" evidence="5">
    <location>
        <begin position="923"/>
        <end position="1122"/>
    </location>
</feature>
<evidence type="ECO:0000256" key="4">
    <source>
        <dbReference type="ARBA" id="ARBA00023239"/>
    </source>
</evidence>
<dbReference type="Gene3D" id="1.10.600.10">
    <property type="entry name" value="Farnesyl Diphosphate Synthase"/>
    <property type="match status" value="2"/>
</dbReference>
<dbReference type="GO" id="GO:0010333">
    <property type="term" value="F:terpene synthase activity"/>
    <property type="evidence" value="ECO:0007669"/>
    <property type="project" value="InterPro"/>
</dbReference>
<dbReference type="GO" id="GO:0016102">
    <property type="term" value="P:diterpenoid biosynthetic process"/>
    <property type="evidence" value="ECO:0007669"/>
    <property type="project" value="TreeGrafter"/>
</dbReference>
<evidence type="ECO:0000256" key="2">
    <source>
        <dbReference type="ARBA" id="ARBA00022723"/>
    </source>
</evidence>
<reference evidence="7 8" key="1">
    <citation type="submission" date="2020-04" db="EMBL/GenBank/DDBJ databases">
        <title>Plant Genome Project.</title>
        <authorList>
            <person name="Zhang R.-G."/>
        </authorList>
    </citation>
    <scope>NUCLEOTIDE SEQUENCE [LARGE SCALE GENOMIC DNA]</scope>
    <source>
        <strain evidence="7">YNK0</strain>
        <tissue evidence="7">Leaf</tissue>
    </source>
</reference>
<keyword evidence="8" id="KW-1185">Reference proteome</keyword>
<dbReference type="Pfam" id="PF01397">
    <property type="entry name" value="Terpene_synth"/>
    <property type="match status" value="2"/>
</dbReference>
<dbReference type="OMA" id="CHAMAFR"/>
<dbReference type="SFLD" id="SFLDG01014">
    <property type="entry name" value="Terpene_Cyclase_Like_1_N-term"/>
    <property type="match status" value="2"/>
</dbReference>
<dbReference type="SUPFAM" id="SSF48239">
    <property type="entry name" value="Terpenoid cyclases/Protein prenyltransferases"/>
    <property type="match status" value="4"/>
</dbReference>
<evidence type="ECO:0000259" key="6">
    <source>
        <dbReference type="Pfam" id="PF03936"/>
    </source>
</evidence>
<dbReference type="InterPro" id="IPR050148">
    <property type="entry name" value="Terpene_synthase-like"/>
</dbReference>
<dbReference type="InterPro" id="IPR001906">
    <property type="entry name" value="Terpene_synth_N"/>
</dbReference>
<keyword evidence="4" id="KW-0456">Lyase</keyword>
<dbReference type="FunFam" id="1.50.10.130:FF:000002">
    <property type="entry name" value="Ent-copalyl diphosphate synthase, chloroplastic"/>
    <property type="match status" value="2"/>
</dbReference>
<proteinExistence type="predicted"/>
<dbReference type="SUPFAM" id="SSF48576">
    <property type="entry name" value="Terpenoid synthases"/>
    <property type="match status" value="2"/>
</dbReference>
<dbReference type="InterPro" id="IPR008930">
    <property type="entry name" value="Terpenoid_cyclase/PrenylTrfase"/>
</dbReference>
<name>A0A834YLT9_TETSI</name>
<evidence type="ECO:0000313" key="7">
    <source>
        <dbReference type="EMBL" id="KAF8391389.1"/>
    </source>
</evidence>
<evidence type="ECO:0000259" key="5">
    <source>
        <dbReference type="Pfam" id="PF01397"/>
    </source>
</evidence>
<dbReference type="Pfam" id="PF03936">
    <property type="entry name" value="Terpene_synth_C"/>
    <property type="match status" value="2"/>
</dbReference>
<dbReference type="OrthoDB" id="2343925at2759"/>
<dbReference type="InterPro" id="IPR005630">
    <property type="entry name" value="Terpene_synthase_metal-bd"/>
</dbReference>
<dbReference type="InterPro" id="IPR008949">
    <property type="entry name" value="Isoprenoid_synthase_dom_sf"/>
</dbReference>
<keyword evidence="3" id="KW-0460">Magnesium</keyword>
<dbReference type="Proteomes" id="UP000655225">
    <property type="component" value="Unassembled WGS sequence"/>
</dbReference>
<dbReference type="Gene3D" id="1.50.10.160">
    <property type="match status" value="2"/>
</dbReference>